<comment type="caution">
    <text evidence="9">The sequence shown here is derived from an EMBL/GenBank/DDBJ whole genome shotgun (WGS) entry which is preliminary data.</text>
</comment>
<dbReference type="EMBL" id="LZDN01000001">
    <property type="protein sequence ID" value="OBX52377.1"/>
    <property type="molecule type" value="Genomic_DNA"/>
</dbReference>
<name>A0A1B8PMJ6_MORNO</name>
<comment type="function">
    <text evidence="8">Zinc phosphodiesterase, which displays some tRNA 3'-processing endonuclease activity. Probably involved in tRNA maturation, by removing a 3'-trailer from precursor tRNA.</text>
</comment>
<feature type="binding site" evidence="8">
    <location>
        <position position="222"/>
    </location>
    <ligand>
        <name>Zn(2+)</name>
        <dbReference type="ChEBI" id="CHEBI:29105"/>
        <label>1</label>
        <note>catalytic</note>
    </ligand>
</feature>
<evidence type="ECO:0000256" key="7">
    <source>
        <dbReference type="ARBA" id="ARBA00022833"/>
    </source>
</evidence>
<dbReference type="InterPro" id="IPR036866">
    <property type="entry name" value="RibonucZ/Hydroxyglut_hydro"/>
</dbReference>
<comment type="catalytic activity">
    <reaction evidence="8">
        <text>Endonucleolytic cleavage of RNA, removing extra 3' nucleotides from tRNA precursor, generating 3' termini of tRNAs. A 3'-hydroxy group is left at the tRNA terminus and a 5'-phosphoryl group is left at the trailer molecule.</text>
        <dbReference type="EC" id="3.1.26.11"/>
    </reaction>
</comment>
<evidence type="ECO:0000256" key="2">
    <source>
        <dbReference type="ARBA" id="ARBA00022694"/>
    </source>
</evidence>
<comment type="similarity">
    <text evidence="8">Belongs to the RNase Z family.</text>
</comment>
<dbReference type="Proteomes" id="UP000092671">
    <property type="component" value="Unassembled WGS sequence"/>
</dbReference>
<evidence type="ECO:0000256" key="3">
    <source>
        <dbReference type="ARBA" id="ARBA00022722"/>
    </source>
</evidence>
<feature type="binding site" evidence="8">
    <location>
        <position position="222"/>
    </location>
    <ligand>
        <name>Zn(2+)</name>
        <dbReference type="ChEBI" id="CHEBI:29105"/>
        <label>2</label>
        <note>catalytic</note>
    </ligand>
</feature>
<keyword evidence="4 8" id="KW-0479">Metal-binding</keyword>
<organism evidence="9 10">
    <name type="scientific">Moraxella nonliquefaciens</name>
    <dbReference type="NCBI Taxonomy" id="478"/>
    <lineage>
        <taxon>Bacteria</taxon>
        <taxon>Pseudomonadati</taxon>
        <taxon>Pseudomonadota</taxon>
        <taxon>Gammaproteobacteria</taxon>
        <taxon>Moraxellales</taxon>
        <taxon>Moraxellaceae</taxon>
        <taxon>Moraxella</taxon>
    </lineage>
</organism>
<reference evidence="9 10" key="1">
    <citation type="submission" date="2016-06" db="EMBL/GenBank/DDBJ databases">
        <title>Draft genome of Moraxella nonliquefaciens CCUG 60284.</title>
        <authorList>
            <person name="Salva-Serra F."/>
            <person name="Engstrom-Jakobsson H."/>
            <person name="Thorell K."/>
            <person name="Gonzales-Siles L."/>
            <person name="Karlsson R."/>
            <person name="Boulund F."/>
            <person name="Engstrand L."/>
            <person name="Kristiansson E."/>
            <person name="Moore E."/>
        </authorList>
    </citation>
    <scope>NUCLEOTIDE SEQUENCE [LARGE SCALE GENOMIC DNA]</scope>
    <source>
        <strain evidence="9 10">CCUG 60284</strain>
    </source>
</reference>
<comment type="subunit">
    <text evidence="1 8">Homodimer.</text>
</comment>
<keyword evidence="3 8" id="KW-0540">Nuclease</keyword>
<feature type="binding site" evidence="8">
    <location>
        <position position="72"/>
    </location>
    <ligand>
        <name>Zn(2+)</name>
        <dbReference type="ChEBI" id="CHEBI:29105"/>
        <label>2</label>
        <note>catalytic</note>
    </ligand>
</feature>
<dbReference type="RefSeq" id="WP_066891097.1">
    <property type="nucleotide sequence ID" value="NZ_LZDN01000001.1"/>
</dbReference>
<dbReference type="Pfam" id="PF23023">
    <property type="entry name" value="Anti-Pycsar_Apyc1"/>
    <property type="match status" value="1"/>
</dbReference>
<dbReference type="HAMAP" id="MF_01818">
    <property type="entry name" value="RNase_Z_BN"/>
    <property type="match status" value="1"/>
</dbReference>
<evidence type="ECO:0000313" key="9">
    <source>
        <dbReference type="EMBL" id="OBX52377.1"/>
    </source>
</evidence>
<dbReference type="SUPFAM" id="SSF56281">
    <property type="entry name" value="Metallo-hydrolase/oxidoreductase"/>
    <property type="match status" value="1"/>
</dbReference>
<dbReference type="PANTHER" id="PTHR46018">
    <property type="entry name" value="ZINC PHOSPHODIESTERASE ELAC PROTEIN 1"/>
    <property type="match status" value="1"/>
</dbReference>
<feature type="binding site" evidence="8">
    <location>
        <position position="152"/>
    </location>
    <ligand>
        <name>Zn(2+)</name>
        <dbReference type="ChEBI" id="CHEBI:29105"/>
        <label>1</label>
        <note>catalytic</note>
    </ligand>
</feature>
<evidence type="ECO:0000256" key="4">
    <source>
        <dbReference type="ARBA" id="ARBA00022723"/>
    </source>
</evidence>
<sequence>MFKLTFLGTSSGIPTRERNVSALAVECSANVYAKRNAWLLIDCGEGTQHQLMRCHLSPNDLSAILITHTHGDHCYGLGGLLASLNMNRRTKPLTLIAPKAIARLLDTLTVVSELHFNYPIDFIAIEDNLECELSLDLGDNHHIAIRFYELSHRILSFGFTIIQTLKKDKLLIDKLRLDDIANGYWHKILKADTPLKLDDRTINPHDYKTHTQSTTKIVIAGDNDTPNLLTHAVKDCHALIHEATYTDEILQKIVNKPAMLGGFNPQHSSAKQVATFAHACHVPMLILTHFSARYAPFDDKTAKEPNMGHLRDEAERYYDGKLVLAKDFLQVVVNADDN</sequence>
<dbReference type="PANTHER" id="PTHR46018:SF2">
    <property type="entry name" value="ZINC PHOSPHODIESTERASE ELAC PROTEIN 1"/>
    <property type="match status" value="1"/>
</dbReference>
<dbReference type="CDD" id="cd07717">
    <property type="entry name" value="RNaseZ_ZiPD-like_MBL-fold"/>
    <property type="match status" value="1"/>
</dbReference>
<feature type="binding site" evidence="8">
    <location>
        <position position="70"/>
    </location>
    <ligand>
        <name>Zn(2+)</name>
        <dbReference type="ChEBI" id="CHEBI:29105"/>
        <label>1</label>
        <note>catalytic</note>
    </ligand>
</feature>
<dbReference type="GO" id="GO:0042781">
    <property type="term" value="F:3'-tRNA processing endoribonuclease activity"/>
    <property type="evidence" value="ECO:0007669"/>
    <property type="project" value="UniProtKB-UniRule"/>
</dbReference>
<dbReference type="GO" id="GO:0008270">
    <property type="term" value="F:zinc ion binding"/>
    <property type="evidence" value="ECO:0007669"/>
    <property type="project" value="UniProtKB-UniRule"/>
</dbReference>
<accession>A0A1B8PMJ6</accession>
<feature type="binding site" evidence="8">
    <location>
        <position position="289"/>
    </location>
    <ligand>
        <name>Zn(2+)</name>
        <dbReference type="ChEBI" id="CHEBI:29105"/>
        <label>2</label>
        <note>catalytic</note>
    </ligand>
</feature>
<evidence type="ECO:0000256" key="8">
    <source>
        <dbReference type="HAMAP-Rule" id="MF_01818"/>
    </source>
</evidence>
<feature type="binding site" evidence="8">
    <location>
        <position position="68"/>
    </location>
    <ligand>
        <name>Zn(2+)</name>
        <dbReference type="ChEBI" id="CHEBI:29105"/>
        <label>1</label>
        <note>catalytic</note>
    </ligand>
</feature>
<feature type="active site" description="Proton acceptor" evidence="8">
    <location>
        <position position="72"/>
    </location>
</feature>
<comment type="cofactor">
    <cofactor evidence="8">
        <name>Zn(2+)</name>
        <dbReference type="ChEBI" id="CHEBI:29105"/>
    </cofactor>
    <text evidence="8">Binds 2 Zn(2+) ions.</text>
</comment>
<feature type="binding site" evidence="8">
    <location>
        <position position="73"/>
    </location>
    <ligand>
        <name>Zn(2+)</name>
        <dbReference type="ChEBI" id="CHEBI:29105"/>
        <label>2</label>
        <note>catalytic</note>
    </ligand>
</feature>
<dbReference type="EC" id="3.1.26.11" evidence="8"/>
<keyword evidence="5 8" id="KW-0255">Endonuclease</keyword>
<keyword evidence="6 8" id="KW-0378">Hydrolase</keyword>
<dbReference type="Gene3D" id="3.60.15.10">
    <property type="entry name" value="Ribonuclease Z/Hydroxyacylglutathione hydrolase-like"/>
    <property type="match status" value="1"/>
</dbReference>
<keyword evidence="2 8" id="KW-0819">tRNA processing</keyword>
<dbReference type="InterPro" id="IPR013471">
    <property type="entry name" value="RNase_Z/BN"/>
</dbReference>
<evidence type="ECO:0000313" key="10">
    <source>
        <dbReference type="Proteomes" id="UP000092671"/>
    </source>
</evidence>
<proteinExistence type="inferred from homology"/>
<dbReference type="AlphaFoldDB" id="A0A1B8PMJ6"/>
<evidence type="ECO:0000256" key="1">
    <source>
        <dbReference type="ARBA" id="ARBA00011738"/>
    </source>
</evidence>
<evidence type="ECO:0000256" key="6">
    <source>
        <dbReference type="ARBA" id="ARBA00022801"/>
    </source>
</evidence>
<protein>
    <recommendedName>
        <fullName evidence="8">Ribonuclease Z</fullName>
        <shortName evidence="8">RNase Z</shortName>
        <ecNumber evidence="8">3.1.26.11</ecNumber>
    </recommendedName>
    <alternativeName>
        <fullName evidence="8">tRNA 3 endonuclease</fullName>
    </alternativeName>
    <alternativeName>
        <fullName evidence="8">tRNase Z</fullName>
    </alternativeName>
</protein>
<keyword evidence="7 8" id="KW-0862">Zinc</keyword>
<gene>
    <name evidence="8" type="primary">rnz</name>
    <name evidence="9" type="ORF">A9Z60_01520</name>
</gene>
<evidence type="ECO:0000256" key="5">
    <source>
        <dbReference type="ARBA" id="ARBA00022759"/>
    </source>
</evidence>